<reference evidence="3 4" key="1">
    <citation type="submission" date="2021-07" db="EMBL/GenBank/DDBJ databases">
        <title>Sphingomonas sp.</title>
        <authorList>
            <person name="Feng G."/>
            <person name="Li J."/>
            <person name="Pan M."/>
        </authorList>
    </citation>
    <scope>NUCLEOTIDE SEQUENCE [LARGE SCALE GENOMIC DNA]</scope>
    <source>
        <strain evidence="3 4">RRHST34</strain>
    </source>
</reference>
<dbReference type="Pfam" id="PF23666">
    <property type="entry name" value="Rcc01698_C"/>
    <property type="match status" value="1"/>
</dbReference>
<name>A0ABS7BRA4_9SPHN</name>
<accession>A0ABS7BRA4</accession>
<feature type="domain" description="Rcc01698-like C-terminal" evidence="2">
    <location>
        <begin position="467"/>
        <end position="560"/>
    </location>
</feature>
<gene>
    <name evidence="3" type="ORF">KZ820_15430</name>
</gene>
<evidence type="ECO:0000313" key="4">
    <source>
        <dbReference type="Proteomes" id="UP000759103"/>
    </source>
</evidence>
<dbReference type="Proteomes" id="UP000759103">
    <property type="component" value="Unassembled WGS sequence"/>
</dbReference>
<dbReference type="InterPro" id="IPR032876">
    <property type="entry name" value="J_dom"/>
</dbReference>
<feature type="domain" description="Tip attachment protein J" evidence="1">
    <location>
        <begin position="227"/>
        <end position="370"/>
    </location>
</feature>
<sequence>MATLVLSTLGRAVGGPIGGAIGGLLGHQLDRVLFAPRHRAGPRLAEPRVPTAAYATPLPLLFGVTRVGGSLLWSTEPAAAAHAAHGKSGRGGGAGYTASFAVALSARAIVDVRRIWADGQLLRGAAGDWKSATGFRLHRGTEDQLPDPLIAAHEAHPPAFRGIAYAVFEQLQLADFGGRVPMLSFEVIADAAPVRVGDVARAIGAGAIVGAGPDATVDGYAASGDSVAGALAPLASLTGGWFVAVPGGVALADRCDTTLALDDPIARETLRRPVETAPRAVTVAYYDAARDHQVGAQHAGRGGAGWREETVELPATLTAARAAALARDTLRRAERARVSRTVTLDARALAARPGVAVRLDGEAAAWRVTRARYEQHAVTLELAALDDAPTAATPADAGAARCAPDVAIGATLLQLAELPPLDDAAPAIEGVTVFAAGTAPGWRRAALLVSDDAGASWTAAGDTAPAAVIGALAAPLARAPGTLVDRAGTIELLLAHDDMVLESCGPRALDRGANLALVGDELVQFADARQLAPRRWRLSTLLRARRGSAAATWAAGARFVLVERATSVTVAPPGARAGDTLRVLAAGVGDAAPLSAERVLDGSALAPPAPVHLRARAMADGATLLRWVRRSRYGWRWDEAPVPLGEERELYVVTLDDARRVTVAAPTLLLPAGHGVRRVAVRQQGTLALSRAAELVL</sequence>
<protein>
    <submittedName>
        <fullName evidence="3">Phage tail protein</fullName>
    </submittedName>
</protein>
<dbReference type="EMBL" id="JAHXZN010000006">
    <property type="protein sequence ID" value="MBW6532132.1"/>
    <property type="molecule type" value="Genomic_DNA"/>
</dbReference>
<proteinExistence type="predicted"/>
<comment type="caution">
    <text evidence="3">The sequence shown here is derived from an EMBL/GenBank/DDBJ whole genome shotgun (WGS) entry which is preliminary data.</text>
</comment>
<dbReference type="RefSeq" id="WP_219749499.1">
    <property type="nucleotide sequence ID" value="NZ_JAHXZN010000006.1"/>
</dbReference>
<evidence type="ECO:0000313" key="3">
    <source>
        <dbReference type="EMBL" id="MBW6532132.1"/>
    </source>
</evidence>
<dbReference type="InterPro" id="IPR056490">
    <property type="entry name" value="Rcc01698_C"/>
</dbReference>
<evidence type="ECO:0000259" key="1">
    <source>
        <dbReference type="Pfam" id="PF13550"/>
    </source>
</evidence>
<keyword evidence="4" id="KW-1185">Reference proteome</keyword>
<dbReference type="Pfam" id="PF13550">
    <property type="entry name" value="Phage-tail_3"/>
    <property type="match status" value="1"/>
</dbReference>
<evidence type="ECO:0000259" key="2">
    <source>
        <dbReference type="Pfam" id="PF23666"/>
    </source>
</evidence>
<organism evidence="3 4">
    <name type="scientific">Sphingomonas citri</name>
    <dbReference type="NCBI Taxonomy" id="2862499"/>
    <lineage>
        <taxon>Bacteria</taxon>
        <taxon>Pseudomonadati</taxon>
        <taxon>Pseudomonadota</taxon>
        <taxon>Alphaproteobacteria</taxon>
        <taxon>Sphingomonadales</taxon>
        <taxon>Sphingomonadaceae</taxon>
        <taxon>Sphingomonas</taxon>
    </lineage>
</organism>